<feature type="transmembrane region" description="Helical" evidence="1">
    <location>
        <begin position="353"/>
        <end position="378"/>
    </location>
</feature>
<feature type="transmembrane region" description="Helical" evidence="1">
    <location>
        <begin position="167"/>
        <end position="185"/>
    </location>
</feature>
<evidence type="ECO:0000313" key="3">
    <source>
        <dbReference type="Proteomes" id="UP000198757"/>
    </source>
</evidence>
<keyword evidence="1" id="KW-0472">Membrane</keyword>
<dbReference type="EMBL" id="FMZO01000003">
    <property type="protein sequence ID" value="SDC70457.1"/>
    <property type="molecule type" value="Genomic_DNA"/>
</dbReference>
<keyword evidence="1" id="KW-1133">Transmembrane helix</keyword>
<evidence type="ECO:0008006" key="4">
    <source>
        <dbReference type="Google" id="ProtNLM"/>
    </source>
</evidence>
<name>A0A1G6NT46_NIADE</name>
<evidence type="ECO:0000256" key="1">
    <source>
        <dbReference type="SAM" id="Phobius"/>
    </source>
</evidence>
<dbReference type="Proteomes" id="UP000198757">
    <property type="component" value="Unassembled WGS sequence"/>
</dbReference>
<proteinExistence type="predicted"/>
<protein>
    <recommendedName>
        <fullName evidence="4">Dolichyl-phosphate-mannose-protein mannosyltransferase</fullName>
    </recommendedName>
</protein>
<sequence>MAPNITILDYAILPFVLAAIYGIAFRYRNRHYPSGHPYRPYFITGLTLKIAGAVFIGMVYEYYYKGGDTMNFFHDARIINSAFEDSPLKWFSLLLHIPNESTLGYYDYINGMYWYQDPSSYSVAALAAFLGLPLGTTYLPIAAIFAALSFTGMWALFRTFARIYPDLVRPVAVAVLFIPSVVVWGSGVFKDTICLFGLGWLTYGIFQMLIQKNFKTGNILLTILSFLMVARVKLYILVAFVPALIIWVLSVYTSRIGNTASRFLVKLIALSMAVAGSLFIMTSLGKNSLGGYSLENIEQTAQTTRDWIQYSSGEEGSAYDLGKINGLEDMLLKFPMAVNVTLFRPYLWESKKLIILASALEAFLFLILTIRALVTVGVKRCWHTISTDPTIQFCLIFAIVFAFAVGISTGNFGTLSRYKIPCLPFYAMSILLIYYKNRPLNKPLLKFFNI</sequence>
<organism evidence="2 3">
    <name type="scientific">Niabella drilacis (strain DSM 25811 / CCM 8410 / CCUG 62505 / LMG 26954 / E90)</name>
    <dbReference type="NCBI Taxonomy" id="1285928"/>
    <lineage>
        <taxon>Bacteria</taxon>
        <taxon>Pseudomonadati</taxon>
        <taxon>Bacteroidota</taxon>
        <taxon>Chitinophagia</taxon>
        <taxon>Chitinophagales</taxon>
        <taxon>Chitinophagaceae</taxon>
        <taxon>Niabella</taxon>
    </lineage>
</organism>
<feature type="transmembrane region" description="Helical" evidence="1">
    <location>
        <begin position="192"/>
        <end position="210"/>
    </location>
</feature>
<feature type="transmembrane region" description="Helical" evidence="1">
    <location>
        <begin position="234"/>
        <end position="252"/>
    </location>
</feature>
<keyword evidence="3" id="KW-1185">Reference proteome</keyword>
<dbReference type="OrthoDB" id="3862418at2"/>
<accession>A0A1G6NT46</accession>
<keyword evidence="1" id="KW-0812">Transmembrane</keyword>
<dbReference type="AlphaFoldDB" id="A0A1G6NT46"/>
<evidence type="ECO:0000313" key="2">
    <source>
        <dbReference type="EMBL" id="SDC70457.1"/>
    </source>
</evidence>
<feature type="transmembrane region" description="Helical" evidence="1">
    <location>
        <begin position="121"/>
        <end position="147"/>
    </location>
</feature>
<gene>
    <name evidence="2" type="ORF">SAMN04487894_103370</name>
</gene>
<dbReference type="RefSeq" id="WP_090389533.1">
    <property type="nucleotide sequence ID" value="NZ_FMZO01000003.1"/>
</dbReference>
<reference evidence="3" key="1">
    <citation type="submission" date="2016-10" db="EMBL/GenBank/DDBJ databases">
        <authorList>
            <person name="Varghese N."/>
            <person name="Submissions S."/>
        </authorList>
    </citation>
    <scope>NUCLEOTIDE SEQUENCE [LARGE SCALE GENOMIC DNA]</scope>
    <source>
        <strain evidence="3">DSM 25811 / CCM 8410 / LMG 26954 / E90</strain>
    </source>
</reference>
<feature type="transmembrane region" description="Helical" evidence="1">
    <location>
        <begin position="390"/>
        <end position="412"/>
    </location>
</feature>
<dbReference type="STRING" id="1285928.SAMN04487894_103370"/>
<feature type="transmembrane region" description="Helical" evidence="1">
    <location>
        <begin position="7"/>
        <end position="27"/>
    </location>
</feature>
<feature type="transmembrane region" description="Helical" evidence="1">
    <location>
        <begin position="39"/>
        <end position="60"/>
    </location>
</feature>
<feature type="transmembrane region" description="Helical" evidence="1">
    <location>
        <begin position="264"/>
        <end position="284"/>
    </location>
</feature>